<dbReference type="PANTHER" id="PTHR35849">
    <property type="entry name" value="BLR2341 PROTEIN"/>
    <property type="match status" value="1"/>
</dbReference>
<dbReference type="InterPro" id="IPR052746">
    <property type="entry name" value="MlaB_ABC_Transporter"/>
</dbReference>
<dbReference type="EMBL" id="JAKUDL010000004">
    <property type="protein sequence ID" value="MCH4295173.1"/>
    <property type="molecule type" value="Genomic_DNA"/>
</dbReference>
<dbReference type="AlphaFoldDB" id="A0AAJ1F151"/>
<dbReference type="InterPro" id="IPR036513">
    <property type="entry name" value="STAS_dom_sf"/>
</dbReference>
<evidence type="ECO:0000259" key="1">
    <source>
        <dbReference type="PROSITE" id="PS50801"/>
    </source>
</evidence>
<dbReference type="Pfam" id="PF13466">
    <property type="entry name" value="STAS_2"/>
    <property type="match status" value="1"/>
</dbReference>
<name>A0AAJ1F151_9GAMM</name>
<dbReference type="SUPFAM" id="SSF52091">
    <property type="entry name" value="SpoIIaa-like"/>
    <property type="match status" value="1"/>
</dbReference>
<dbReference type="Gene3D" id="3.30.750.24">
    <property type="entry name" value="STAS domain"/>
    <property type="match status" value="1"/>
</dbReference>
<evidence type="ECO:0000313" key="2">
    <source>
        <dbReference type="EMBL" id="MCH4295173.1"/>
    </source>
</evidence>
<dbReference type="RefSeq" id="WP_126168668.1">
    <property type="nucleotide sequence ID" value="NZ_JAKUDL010000004.1"/>
</dbReference>
<dbReference type="PANTHER" id="PTHR35849:SF2">
    <property type="entry name" value="BLR2341 PROTEIN"/>
    <property type="match status" value="1"/>
</dbReference>
<dbReference type="Proteomes" id="UP001297581">
    <property type="component" value="Unassembled WGS sequence"/>
</dbReference>
<feature type="domain" description="STAS" evidence="1">
    <location>
        <begin position="1"/>
        <end position="93"/>
    </location>
</feature>
<accession>A0AAJ1F151</accession>
<gene>
    <name evidence="2" type="ORF">MJ923_12755</name>
</gene>
<protein>
    <submittedName>
        <fullName evidence="2">STAS domain-containing protein</fullName>
    </submittedName>
</protein>
<dbReference type="PROSITE" id="PS50801">
    <property type="entry name" value="STAS"/>
    <property type="match status" value="1"/>
</dbReference>
<reference evidence="2 3" key="1">
    <citation type="submission" date="2022-02" db="EMBL/GenBank/DDBJ databases">
        <title>The genome sequence of Shewanella sp. 3B26.</title>
        <authorList>
            <person name="Du J."/>
        </authorList>
    </citation>
    <scope>NUCLEOTIDE SEQUENCE [LARGE SCALE GENOMIC DNA]</scope>
    <source>
        <strain evidence="2 3">3B26</strain>
    </source>
</reference>
<sequence length="93" mass="10326">MSENTVELGSELTIRNIQPLYSQLAELLHQGSAVRLEASELIKADTAGLQLLFCLQSTCVQRSIPLNWIGITPELKKQFLQMGMQLPGITDEL</sequence>
<dbReference type="InterPro" id="IPR058548">
    <property type="entry name" value="MlaB-like_STAS"/>
</dbReference>
<proteinExistence type="predicted"/>
<evidence type="ECO:0000313" key="3">
    <source>
        <dbReference type="Proteomes" id="UP001297581"/>
    </source>
</evidence>
<comment type="caution">
    <text evidence="2">The sequence shown here is derived from an EMBL/GenBank/DDBJ whole genome shotgun (WGS) entry which is preliminary data.</text>
</comment>
<keyword evidence="3" id="KW-1185">Reference proteome</keyword>
<organism evidence="2 3">
    <name type="scientific">Shewanella zhuhaiensis</name>
    <dbReference type="NCBI Taxonomy" id="2919576"/>
    <lineage>
        <taxon>Bacteria</taxon>
        <taxon>Pseudomonadati</taxon>
        <taxon>Pseudomonadota</taxon>
        <taxon>Gammaproteobacteria</taxon>
        <taxon>Alteromonadales</taxon>
        <taxon>Shewanellaceae</taxon>
        <taxon>Shewanella</taxon>
    </lineage>
</organism>
<dbReference type="InterPro" id="IPR002645">
    <property type="entry name" value="STAS_dom"/>
</dbReference>